<evidence type="ECO:0000313" key="3">
    <source>
        <dbReference type="EMBL" id="BBH88552.1"/>
    </source>
</evidence>
<accession>A0A455SNR6</accession>
<feature type="transmembrane region" description="Helical" evidence="2">
    <location>
        <begin position="149"/>
        <end position="173"/>
    </location>
</feature>
<protein>
    <recommendedName>
        <fullName evidence="4">YggT family protein</fullName>
    </recommendedName>
</protein>
<feature type="compositionally biased region" description="Basic and acidic residues" evidence="1">
    <location>
        <begin position="1"/>
        <end position="18"/>
    </location>
</feature>
<dbReference type="EMBL" id="AP019376">
    <property type="protein sequence ID" value="BBH88552.1"/>
    <property type="molecule type" value="Genomic_DNA"/>
</dbReference>
<evidence type="ECO:0008006" key="4">
    <source>
        <dbReference type="Google" id="ProtNLM"/>
    </source>
</evidence>
<name>A0A455SNR6_9CHLR</name>
<proteinExistence type="predicted"/>
<dbReference type="AlphaFoldDB" id="A0A455SNR6"/>
<evidence type="ECO:0000256" key="1">
    <source>
        <dbReference type="SAM" id="MobiDB-lite"/>
    </source>
</evidence>
<feature type="transmembrane region" description="Helical" evidence="2">
    <location>
        <begin position="85"/>
        <end position="106"/>
    </location>
</feature>
<evidence type="ECO:0000256" key="2">
    <source>
        <dbReference type="SAM" id="Phobius"/>
    </source>
</evidence>
<keyword evidence="2" id="KW-0472">Membrane</keyword>
<feature type="compositionally biased region" description="Polar residues" evidence="1">
    <location>
        <begin position="42"/>
        <end position="52"/>
    </location>
</feature>
<reference evidence="3" key="1">
    <citation type="submission" date="2018-12" db="EMBL/GenBank/DDBJ databases">
        <title>Novel natural products biosynthetic potential of the class Ktedonobacteria.</title>
        <authorList>
            <person name="Zheng Y."/>
            <person name="Saitou A."/>
            <person name="Wang C.M."/>
            <person name="Toyoda A."/>
            <person name="Minakuchi Y."/>
            <person name="Sekiguchi Y."/>
            <person name="Ueda K."/>
            <person name="Takano H."/>
            <person name="Sakai Y."/>
            <person name="Yokota A."/>
            <person name="Yabe S."/>
        </authorList>
    </citation>
    <scope>NUCLEOTIDE SEQUENCE</scope>
    <source>
        <strain evidence="3">COM3</strain>
    </source>
</reference>
<keyword evidence="2" id="KW-0812">Transmembrane</keyword>
<sequence length="178" mass="19873">MRRKQDQQQHYMDEHDLPTEPIARESVTSRSPYDDRTVAVPSRQQSAPSSNGARRGYQPAEYPPAAGTYEPVPAQPVRPVKASPLPGLVTLLFVLVQLLLLVRFLLKILAVSETVVWAAAIYQVSAVFIVPVRSLLLLIPVPIKLDVEIYTLVTILLYGVLARVLAGLLRLLLKPRRY</sequence>
<gene>
    <name evidence="3" type="ORF">KTC_33030</name>
</gene>
<keyword evidence="2" id="KW-1133">Transmembrane helix</keyword>
<organism evidence="3">
    <name type="scientific">Thermosporothrix sp. COM3</name>
    <dbReference type="NCBI Taxonomy" id="2490863"/>
    <lineage>
        <taxon>Bacteria</taxon>
        <taxon>Bacillati</taxon>
        <taxon>Chloroflexota</taxon>
        <taxon>Ktedonobacteria</taxon>
        <taxon>Ktedonobacterales</taxon>
        <taxon>Thermosporotrichaceae</taxon>
        <taxon>Thermosporothrix</taxon>
    </lineage>
</organism>
<feature type="region of interest" description="Disordered" evidence="1">
    <location>
        <begin position="1"/>
        <end position="60"/>
    </location>
</feature>
<feature type="transmembrane region" description="Helical" evidence="2">
    <location>
        <begin position="115"/>
        <end position="143"/>
    </location>
</feature>